<dbReference type="RefSeq" id="WP_207126813.1">
    <property type="nucleotide sequence ID" value="NZ_BOPO01000084.1"/>
</dbReference>
<evidence type="ECO:0000256" key="1">
    <source>
        <dbReference type="SAM" id="MobiDB-lite"/>
    </source>
</evidence>
<dbReference type="AlphaFoldDB" id="A0A8J4EMU4"/>
<proteinExistence type="predicted"/>
<reference evidence="3" key="1">
    <citation type="journal article" date="2021" name="Int. J. Syst. Evol. Microbiol.">
        <title>Actinocatenispora comari sp. nov., an endophytic actinomycete isolated from aerial parts of Comarum salesowianum.</title>
        <authorList>
            <person name="Oyunbileg N."/>
            <person name="Iizaka Y."/>
            <person name="Hamada M."/>
            <person name="Davaapurev B.O."/>
            <person name="Fukumoto A."/>
            <person name="Tsetseg B."/>
            <person name="Kato F."/>
            <person name="Tamura T."/>
            <person name="Batkhuu J."/>
            <person name="Anzai Y."/>
        </authorList>
    </citation>
    <scope>NUCLEOTIDE SEQUENCE [LARGE SCALE GENOMIC DNA]</scope>
    <source>
        <strain evidence="3">NUM-2625</strain>
    </source>
</reference>
<feature type="compositionally biased region" description="Low complexity" evidence="1">
    <location>
        <begin position="79"/>
        <end position="91"/>
    </location>
</feature>
<organism evidence="2 3">
    <name type="scientific">Actinocatenispora comari</name>
    <dbReference type="NCBI Taxonomy" id="2807577"/>
    <lineage>
        <taxon>Bacteria</taxon>
        <taxon>Bacillati</taxon>
        <taxon>Actinomycetota</taxon>
        <taxon>Actinomycetes</taxon>
        <taxon>Micromonosporales</taxon>
        <taxon>Micromonosporaceae</taxon>
        <taxon>Actinocatenispora</taxon>
    </lineage>
</organism>
<dbReference type="Proteomes" id="UP000614996">
    <property type="component" value="Unassembled WGS sequence"/>
</dbReference>
<dbReference type="EMBL" id="BOPO01000084">
    <property type="protein sequence ID" value="GIL29138.1"/>
    <property type="molecule type" value="Genomic_DNA"/>
</dbReference>
<evidence type="ECO:0000313" key="2">
    <source>
        <dbReference type="EMBL" id="GIL29138.1"/>
    </source>
</evidence>
<comment type="caution">
    <text evidence="2">The sequence shown here is derived from an EMBL/GenBank/DDBJ whole genome shotgun (WGS) entry which is preliminary data.</text>
</comment>
<feature type="region of interest" description="Disordered" evidence="1">
    <location>
        <begin position="79"/>
        <end position="100"/>
    </location>
</feature>
<protein>
    <submittedName>
        <fullName evidence="2">Uncharacterized protein</fullName>
    </submittedName>
</protein>
<accession>A0A8J4EMU4</accession>
<sequence>MHSRPERLGQVIDAVHRQRAGWDLDRLGEQITGRAHQLNASHPLIGDEDFRTTPGSGQLPRFGVFFDWIIPDTIISGPLGPGTTSLLTGPTSSPPSSGPC</sequence>
<keyword evidence="3" id="KW-1185">Reference proteome</keyword>
<evidence type="ECO:0000313" key="3">
    <source>
        <dbReference type="Proteomes" id="UP000614996"/>
    </source>
</evidence>
<gene>
    <name evidence="2" type="ORF">NUM_43920</name>
</gene>
<name>A0A8J4EMU4_9ACTN</name>